<comment type="caution">
    <text evidence="2">The sequence shown here is derived from an EMBL/GenBank/DDBJ whole genome shotgun (WGS) entry which is preliminary data.</text>
</comment>
<dbReference type="Proteomes" id="UP000552560">
    <property type="component" value="Unassembled WGS sequence"/>
</dbReference>
<keyword evidence="1" id="KW-1133">Transmembrane helix</keyword>
<evidence type="ECO:0000256" key="1">
    <source>
        <dbReference type="SAM" id="Phobius"/>
    </source>
</evidence>
<protein>
    <submittedName>
        <fullName evidence="2">Uncharacterized protein</fullName>
    </submittedName>
</protein>
<keyword evidence="1" id="KW-0472">Membrane</keyword>
<accession>A0A7Y1F5C3</accession>
<gene>
    <name evidence="2" type="ORF">HBO43_26550</name>
</gene>
<reference evidence="2 3" key="1">
    <citation type="journal article" date="2020" name="Front. Microbiol.">
        <title>Genetic Organization of the aprX-lipA2 Operon Affects the Proteolytic Potential of Pseudomonas Species in Milk.</title>
        <authorList>
            <person name="Maier C."/>
            <person name="Huptas C."/>
            <person name="von Neubeck M."/>
            <person name="Scherer S."/>
            <person name="Wenning M."/>
            <person name="Lucking G."/>
        </authorList>
    </citation>
    <scope>NUCLEOTIDE SEQUENCE [LARGE SCALE GENOMIC DNA]</scope>
    <source>
        <strain evidence="2 3">WS 4671</strain>
    </source>
</reference>
<keyword evidence="1" id="KW-0812">Transmembrane</keyword>
<organism evidence="2 3">
    <name type="scientific">Pseudomonas veronii</name>
    <dbReference type="NCBI Taxonomy" id="76761"/>
    <lineage>
        <taxon>Bacteria</taxon>
        <taxon>Pseudomonadati</taxon>
        <taxon>Pseudomonadota</taxon>
        <taxon>Gammaproteobacteria</taxon>
        <taxon>Pseudomonadales</taxon>
        <taxon>Pseudomonadaceae</taxon>
        <taxon>Pseudomonas</taxon>
    </lineage>
</organism>
<feature type="transmembrane region" description="Helical" evidence="1">
    <location>
        <begin position="63"/>
        <end position="83"/>
    </location>
</feature>
<name>A0A7Y1F5C3_PSEVE</name>
<proteinExistence type="predicted"/>
<evidence type="ECO:0000313" key="2">
    <source>
        <dbReference type="EMBL" id="NMY00146.1"/>
    </source>
</evidence>
<sequence>MEVKAITSFLNHFQQHAEQQLGSGQRRTDARRIPLGDSLLPACRSIVKTEGIDALELGFGYGLAHVFYTITTLMLIDIIRFAIGNQQ</sequence>
<dbReference type="EMBL" id="JAAQWE010000035">
    <property type="protein sequence ID" value="NMY00146.1"/>
    <property type="molecule type" value="Genomic_DNA"/>
</dbReference>
<evidence type="ECO:0000313" key="3">
    <source>
        <dbReference type="Proteomes" id="UP000552560"/>
    </source>
</evidence>
<dbReference type="AlphaFoldDB" id="A0A7Y1F5C3"/>
<dbReference type="RefSeq" id="WP_041931148.1">
    <property type="nucleotide sequence ID" value="NZ_JAAQWD010000024.1"/>
</dbReference>